<keyword evidence="4 5" id="KW-0546">Nucleotide metabolism</keyword>
<comment type="subcellular location">
    <subcellularLocation>
        <location evidence="1 5">Cytoplasm</location>
    </subcellularLocation>
</comment>
<dbReference type="InterPro" id="IPR003697">
    <property type="entry name" value="Maf-like"/>
</dbReference>
<dbReference type="CDD" id="cd00555">
    <property type="entry name" value="Maf"/>
    <property type="match status" value="1"/>
</dbReference>
<keyword evidence="2 5" id="KW-0963">Cytoplasm</keyword>
<keyword evidence="3 5" id="KW-0378">Hydrolase</keyword>
<evidence type="ECO:0000313" key="7">
    <source>
        <dbReference type="Proteomes" id="UP000294692"/>
    </source>
</evidence>
<evidence type="ECO:0000256" key="4">
    <source>
        <dbReference type="ARBA" id="ARBA00023080"/>
    </source>
</evidence>
<proteinExistence type="inferred from homology"/>
<evidence type="ECO:0000256" key="5">
    <source>
        <dbReference type="HAMAP-Rule" id="MF_00528"/>
    </source>
</evidence>
<name>A0A4V2VRM3_9BURK</name>
<evidence type="ECO:0000256" key="3">
    <source>
        <dbReference type="ARBA" id="ARBA00022801"/>
    </source>
</evidence>
<comment type="caution">
    <text evidence="5">Lacks conserved residue(s) required for the propagation of feature annotation.</text>
</comment>
<dbReference type="GO" id="GO:0005737">
    <property type="term" value="C:cytoplasm"/>
    <property type="evidence" value="ECO:0007669"/>
    <property type="project" value="UniProtKB-SubCell"/>
</dbReference>
<dbReference type="InterPro" id="IPR029001">
    <property type="entry name" value="ITPase-like_fam"/>
</dbReference>
<feature type="site" description="Important for substrate specificity" evidence="5">
    <location>
        <position position="94"/>
    </location>
</feature>
<feature type="active site" description="Proton acceptor" evidence="5">
    <location>
        <position position="93"/>
    </location>
</feature>
<dbReference type="PANTHER" id="PTHR43213:SF10">
    <property type="entry name" value="7-METHYL-GTP PYROPHOSPHATASE"/>
    <property type="match status" value="1"/>
</dbReference>
<evidence type="ECO:0000256" key="1">
    <source>
        <dbReference type="ARBA" id="ARBA00004496"/>
    </source>
</evidence>
<dbReference type="SUPFAM" id="SSF52972">
    <property type="entry name" value="ITPase-like"/>
    <property type="match status" value="1"/>
</dbReference>
<dbReference type="NCBIfam" id="TIGR00172">
    <property type="entry name" value="maf"/>
    <property type="match status" value="1"/>
</dbReference>
<comment type="cofactor">
    <cofactor evidence="5">
        <name>a divalent metal cation</name>
        <dbReference type="ChEBI" id="CHEBI:60240"/>
    </cofactor>
</comment>
<dbReference type="PANTHER" id="PTHR43213">
    <property type="entry name" value="BIFUNCTIONAL DTTP/UTP PYROPHOSPHATASE/METHYLTRANSFERASE PROTEIN-RELATED"/>
    <property type="match status" value="1"/>
</dbReference>
<gene>
    <name evidence="6" type="ORF">EV686_104208</name>
</gene>
<sequence length="223" mass="24133">MAWPSRTTIVDNTAFVPLAPQRAPAMSLILASGSPYRKAMLARLRLPFRTISPDVDESPREGETPAAMALRLSVAKALTVAERNPGAVVIGSDQVATFQGRKIGKPGGFEKAREQLLSFSGQTVEFHSALCVTDGRRQETRDVVTFCRFRQLSEEAIETYLRLEQPYDTAGSAKAESLGITLMDSMQSDDPTAIIGLPLIALSQMLRQFGIDPLIPGSVPAEG</sequence>
<dbReference type="EC" id="3.6.1.-" evidence="5"/>
<accession>A0A4V2VRM3</accession>
<dbReference type="Gene3D" id="3.90.950.10">
    <property type="match status" value="1"/>
</dbReference>
<dbReference type="AlphaFoldDB" id="A0A4V2VRM3"/>
<organism evidence="6 7">
    <name type="scientific">Paracandidimonas soli</name>
    <dbReference type="NCBI Taxonomy" id="1917182"/>
    <lineage>
        <taxon>Bacteria</taxon>
        <taxon>Pseudomonadati</taxon>
        <taxon>Pseudomonadota</taxon>
        <taxon>Betaproteobacteria</taxon>
        <taxon>Burkholderiales</taxon>
        <taxon>Alcaligenaceae</taxon>
        <taxon>Paracandidimonas</taxon>
    </lineage>
</organism>
<dbReference type="HAMAP" id="MF_00528">
    <property type="entry name" value="Maf"/>
    <property type="match status" value="1"/>
</dbReference>
<comment type="catalytic activity">
    <reaction evidence="5">
        <text>N(7)-methyl-GTP + H2O = N(7)-methyl-GMP + diphosphate + H(+)</text>
        <dbReference type="Rhea" id="RHEA:58744"/>
        <dbReference type="ChEBI" id="CHEBI:15377"/>
        <dbReference type="ChEBI" id="CHEBI:15378"/>
        <dbReference type="ChEBI" id="CHEBI:33019"/>
        <dbReference type="ChEBI" id="CHEBI:58285"/>
        <dbReference type="ChEBI" id="CHEBI:87133"/>
    </reaction>
</comment>
<feature type="site" description="Important for substrate specificity" evidence="5">
    <location>
        <position position="176"/>
    </location>
</feature>
<protein>
    <recommendedName>
        <fullName evidence="5">7-methyl-GTP pyrophosphatase</fullName>
        <shortName evidence="5">m(7)GTP pyrophosphatase</shortName>
        <ecNumber evidence="5">3.6.1.-</ecNumber>
    </recommendedName>
</protein>
<comment type="similarity">
    <text evidence="5">Belongs to the Maf family. YceF subfamily.</text>
</comment>
<dbReference type="GO" id="GO:0047429">
    <property type="term" value="F:nucleoside triphosphate diphosphatase activity"/>
    <property type="evidence" value="ECO:0007669"/>
    <property type="project" value="InterPro"/>
</dbReference>
<keyword evidence="7" id="KW-1185">Reference proteome</keyword>
<feature type="site" description="Important for substrate specificity" evidence="5">
    <location>
        <position position="36"/>
    </location>
</feature>
<evidence type="ECO:0000313" key="6">
    <source>
        <dbReference type="EMBL" id="TCU99109.1"/>
    </source>
</evidence>
<dbReference type="EMBL" id="SMBX01000004">
    <property type="protein sequence ID" value="TCU99109.1"/>
    <property type="molecule type" value="Genomic_DNA"/>
</dbReference>
<reference evidence="6 7" key="1">
    <citation type="submission" date="2019-03" db="EMBL/GenBank/DDBJ databases">
        <title>Genomic Encyclopedia of Type Strains, Phase IV (KMG-IV): sequencing the most valuable type-strain genomes for metagenomic binning, comparative biology and taxonomic classification.</title>
        <authorList>
            <person name="Goeker M."/>
        </authorList>
    </citation>
    <scope>NUCLEOTIDE SEQUENCE [LARGE SCALE GENOMIC DNA]</scope>
    <source>
        <strain evidence="6 7">DSM 100048</strain>
    </source>
</reference>
<dbReference type="Pfam" id="PF02545">
    <property type="entry name" value="Maf"/>
    <property type="match status" value="1"/>
</dbReference>
<dbReference type="PIRSF" id="PIRSF006305">
    <property type="entry name" value="Maf"/>
    <property type="match status" value="1"/>
</dbReference>
<comment type="function">
    <text evidence="5">Nucleoside triphosphate pyrophosphatase that hydrolyzes 7-methyl-GTP (m(7)GTP). May have a dual role in cell division arrest and in preventing the incorporation of modified nucleotides into cellular nucleic acids.</text>
</comment>
<dbReference type="GO" id="GO:0009117">
    <property type="term" value="P:nucleotide metabolic process"/>
    <property type="evidence" value="ECO:0007669"/>
    <property type="project" value="UniProtKB-KW"/>
</dbReference>
<evidence type="ECO:0000256" key="2">
    <source>
        <dbReference type="ARBA" id="ARBA00022490"/>
    </source>
</evidence>
<comment type="caution">
    <text evidence="6">The sequence shown here is derived from an EMBL/GenBank/DDBJ whole genome shotgun (WGS) entry which is preliminary data.</text>
</comment>
<dbReference type="Proteomes" id="UP000294692">
    <property type="component" value="Unassembled WGS sequence"/>
</dbReference>